<keyword evidence="5" id="KW-0645">Protease</keyword>
<dbReference type="PANTHER" id="PTHR11851">
    <property type="entry name" value="METALLOPROTEASE"/>
    <property type="match status" value="1"/>
</dbReference>
<keyword evidence="5" id="KW-0378">Hydrolase</keyword>
<dbReference type="OrthoDB" id="9811314at2"/>
<feature type="domain" description="Peptidase M16 C-terminal" evidence="4">
    <location>
        <begin position="207"/>
        <end position="385"/>
    </location>
</feature>
<dbReference type="EMBL" id="REFJ01000001">
    <property type="protein sequence ID" value="RMA82651.1"/>
    <property type="molecule type" value="Genomic_DNA"/>
</dbReference>
<protein>
    <submittedName>
        <fullName evidence="5">Zinc protease</fullName>
    </submittedName>
</protein>
<sequence>MKHLFVGFMAVAIATACSPTDTSNTAANSQPSNELTLDYEYYQLDNGLNVILHRDNSDPIVAAATIIHVGSSREETGRTGFAHLFEHMAFNDSENVPRGANRQMIEELGGSRNGGTWSDGTIYYEVVPKDALEKLMWIDSDRFGYMINTVTESALEREKQVVKNEKRQRVDNQPYGHTGAIIRRALYPAGHPYSWTVIGELEDLQAATLADVREFYDRYYGPSNATLVIAGDIDIEETKALVETWFGEIPAGQDISDLAPMPVTLEQSVRLSHLDNFARLPELRITIPTVEEYHPDSYALEALAQLLADGKRAPLYRHIVEDDGLAPSVRASQNSSELAGEFSIAVRGNAGVVLDDINASLERALADFEQNGFDDRDLERIKAGLETSFYQGVSSVLNKAFQLATYAEYAGDPGYFQTDIQRIQAVSREDVLRVYNTYVKGANAVYTSVVPKASPELVLTGSVDAGIKEEAIVAGAEPSFDDSEADYERTPTVHDRSEPPLGPMPEIQTPTVHDAIADNGVRLLSIESNELPLFNFELFIPGGVWQEAEGQYGINALTASLMNEGTAMRTPAELEDDIGLLGSSLSISSSMDGMVVRGSGLARNFEATLAIASEMLQSPRFDEADFNRLKQQTLTRIQASETSPNSIASRATFATLYPAEFRAASPTVGTLDSVASIELNDVQAFYQQAVQPNNASLSVAGDLDSKRIQTAFNQQFSNWTRHSDSASHSNILNEAISAPRTELPNWVFVDLPEAKQSVLFMGTQGPSSYSTDAFDLEAAINRLGGGSSAQLFQTLRIQLGYTYGAYAAVYGGRYNGPTLAYSSVRANVTSEAMDVFRGLIEGYEAQFTDADLATTQNILIKSQTRAYESLSQKTGMLSEMARYHRPSDYVAARQTRVANMTTDRVSELLNQYLAKDQLLYVIVGDKATQYDALVEQLGEPLVLDRWGQPIQ</sequence>
<dbReference type="RefSeq" id="WP_121875967.1">
    <property type="nucleotide sequence ID" value="NZ_REFJ01000001.1"/>
</dbReference>
<feature type="domain" description="Peptidase M16 N-terminal" evidence="3">
    <location>
        <begin position="535"/>
        <end position="657"/>
    </location>
</feature>
<comment type="similarity">
    <text evidence="1">Belongs to the peptidase M16 family.</text>
</comment>
<proteinExistence type="inferred from homology"/>
<dbReference type="InterPro" id="IPR011765">
    <property type="entry name" value="Pept_M16_N"/>
</dbReference>
<keyword evidence="6" id="KW-1185">Reference proteome</keyword>
<dbReference type="AlphaFoldDB" id="A0A3M0ABW5"/>
<evidence type="ECO:0000313" key="6">
    <source>
        <dbReference type="Proteomes" id="UP000267187"/>
    </source>
</evidence>
<name>A0A3M0ABW5_9GAMM</name>
<organism evidence="5 6">
    <name type="scientific">Umboniibacter marinipuniceus</name>
    <dbReference type="NCBI Taxonomy" id="569599"/>
    <lineage>
        <taxon>Bacteria</taxon>
        <taxon>Pseudomonadati</taxon>
        <taxon>Pseudomonadota</taxon>
        <taxon>Gammaproteobacteria</taxon>
        <taxon>Cellvibrionales</taxon>
        <taxon>Cellvibrionaceae</taxon>
        <taxon>Umboniibacter</taxon>
    </lineage>
</organism>
<dbReference type="Pfam" id="PF00675">
    <property type="entry name" value="Peptidase_M16"/>
    <property type="match status" value="2"/>
</dbReference>
<dbReference type="Pfam" id="PF05193">
    <property type="entry name" value="Peptidase_M16_C"/>
    <property type="match status" value="2"/>
</dbReference>
<dbReference type="GO" id="GO:0008233">
    <property type="term" value="F:peptidase activity"/>
    <property type="evidence" value="ECO:0007669"/>
    <property type="project" value="UniProtKB-KW"/>
</dbReference>
<gene>
    <name evidence="5" type="ORF">DFR27_0603</name>
</gene>
<dbReference type="Gene3D" id="3.30.830.10">
    <property type="entry name" value="Metalloenzyme, LuxS/M16 peptidase-like"/>
    <property type="match status" value="4"/>
</dbReference>
<dbReference type="GO" id="GO:0046872">
    <property type="term" value="F:metal ion binding"/>
    <property type="evidence" value="ECO:0007669"/>
    <property type="project" value="InterPro"/>
</dbReference>
<comment type="caution">
    <text evidence="5">The sequence shown here is derived from an EMBL/GenBank/DDBJ whole genome shotgun (WGS) entry which is preliminary data.</text>
</comment>
<evidence type="ECO:0000259" key="3">
    <source>
        <dbReference type="Pfam" id="PF00675"/>
    </source>
</evidence>
<dbReference type="GO" id="GO:0006508">
    <property type="term" value="P:proteolysis"/>
    <property type="evidence" value="ECO:0007669"/>
    <property type="project" value="UniProtKB-KW"/>
</dbReference>
<evidence type="ECO:0000256" key="1">
    <source>
        <dbReference type="ARBA" id="ARBA00007261"/>
    </source>
</evidence>
<feature type="region of interest" description="Disordered" evidence="2">
    <location>
        <begin position="480"/>
        <end position="507"/>
    </location>
</feature>
<evidence type="ECO:0000259" key="4">
    <source>
        <dbReference type="Pfam" id="PF05193"/>
    </source>
</evidence>
<accession>A0A3M0ABW5</accession>
<dbReference type="InterPro" id="IPR007863">
    <property type="entry name" value="Peptidase_M16_C"/>
</dbReference>
<evidence type="ECO:0000313" key="5">
    <source>
        <dbReference type="EMBL" id="RMA82651.1"/>
    </source>
</evidence>
<feature type="compositionally biased region" description="Basic and acidic residues" evidence="2">
    <location>
        <begin position="486"/>
        <end position="498"/>
    </location>
</feature>
<dbReference type="InterPro" id="IPR011249">
    <property type="entry name" value="Metalloenz_LuxS/M16"/>
</dbReference>
<dbReference type="SUPFAM" id="SSF63411">
    <property type="entry name" value="LuxS/MPP-like metallohydrolase"/>
    <property type="match status" value="4"/>
</dbReference>
<dbReference type="PANTHER" id="PTHR11851:SF49">
    <property type="entry name" value="MITOCHONDRIAL-PROCESSING PEPTIDASE SUBUNIT ALPHA"/>
    <property type="match status" value="1"/>
</dbReference>
<reference evidence="5 6" key="1">
    <citation type="submission" date="2018-10" db="EMBL/GenBank/DDBJ databases">
        <title>Genomic Encyclopedia of Type Strains, Phase IV (KMG-IV): sequencing the most valuable type-strain genomes for metagenomic binning, comparative biology and taxonomic classification.</title>
        <authorList>
            <person name="Goeker M."/>
        </authorList>
    </citation>
    <scope>NUCLEOTIDE SEQUENCE [LARGE SCALE GENOMIC DNA]</scope>
    <source>
        <strain evidence="5 6">DSM 25080</strain>
    </source>
</reference>
<feature type="domain" description="Peptidase M16 C-terminal" evidence="4">
    <location>
        <begin position="676"/>
        <end position="859"/>
    </location>
</feature>
<feature type="domain" description="Peptidase M16 N-terminal" evidence="3">
    <location>
        <begin position="50"/>
        <end position="174"/>
    </location>
</feature>
<dbReference type="InterPro" id="IPR050361">
    <property type="entry name" value="MPP/UQCRC_Complex"/>
</dbReference>
<evidence type="ECO:0000256" key="2">
    <source>
        <dbReference type="SAM" id="MobiDB-lite"/>
    </source>
</evidence>
<dbReference type="PROSITE" id="PS51257">
    <property type="entry name" value="PROKAR_LIPOPROTEIN"/>
    <property type="match status" value="1"/>
</dbReference>
<dbReference type="Proteomes" id="UP000267187">
    <property type="component" value="Unassembled WGS sequence"/>
</dbReference>